<evidence type="ECO:0000313" key="4">
    <source>
        <dbReference type="Proteomes" id="UP001431209"/>
    </source>
</evidence>
<dbReference type="AlphaFoldDB" id="A0AAW2YQC7"/>
<sequence length="91" mass="10746">MLPTFNNHEARYNRLWFKHAKINDEEELERLEQEYDKGLDRIQNETRSQDLLVVLNANHNDTLPAEEDQTEPSELSTTDIEDISLDNTQDM</sequence>
<name>A0AAW2YQC7_9EUKA</name>
<protein>
    <submittedName>
        <fullName evidence="3">Uncharacterized protein</fullName>
    </submittedName>
</protein>
<evidence type="ECO:0000313" key="3">
    <source>
        <dbReference type="EMBL" id="KAL0479108.1"/>
    </source>
</evidence>
<gene>
    <name evidence="3" type="ORF">AKO1_007973</name>
</gene>
<feature type="region of interest" description="Disordered" evidence="2">
    <location>
        <begin position="58"/>
        <end position="91"/>
    </location>
</feature>
<organism evidence="3 4">
    <name type="scientific">Acrasis kona</name>
    <dbReference type="NCBI Taxonomy" id="1008807"/>
    <lineage>
        <taxon>Eukaryota</taxon>
        <taxon>Discoba</taxon>
        <taxon>Heterolobosea</taxon>
        <taxon>Tetramitia</taxon>
        <taxon>Eutetramitia</taxon>
        <taxon>Acrasidae</taxon>
        <taxon>Acrasis</taxon>
    </lineage>
</organism>
<reference evidence="3 4" key="1">
    <citation type="submission" date="2024-03" db="EMBL/GenBank/DDBJ databases">
        <title>The Acrasis kona genome and developmental transcriptomes reveal deep origins of eukaryotic multicellular pathways.</title>
        <authorList>
            <person name="Sheikh S."/>
            <person name="Fu C.-J."/>
            <person name="Brown M.W."/>
            <person name="Baldauf S.L."/>
        </authorList>
    </citation>
    <scope>NUCLEOTIDE SEQUENCE [LARGE SCALE GENOMIC DNA]</scope>
    <source>
        <strain evidence="3 4">ATCC MYA-3509</strain>
    </source>
</reference>
<dbReference type="Proteomes" id="UP001431209">
    <property type="component" value="Unassembled WGS sequence"/>
</dbReference>
<dbReference type="EMBL" id="JAOPGA020000502">
    <property type="protein sequence ID" value="KAL0479108.1"/>
    <property type="molecule type" value="Genomic_DNA"/>
</dbReference>
<keyword evidence="4" id="KW-1185">Reference proteome</keyword>
<comment type="caution">
    <text evidence="3">The sequence shown here is derived from an EMBL/GenBank/DDBJ whole genome shotgun (WGS) entry which is preliminary data.</text>
</comment>
<proteinExistence type="predicted"/>
<evidence type="ECO:0000256" key="2">
    <source>
        <dbReference type="SAM" id="MobiDB-lite"/>
    </source>
</evidence>
<accession>A0AAW2YQC7</accession>
<keyword evidence="1" id="KW-0175">Coiled coil</keyword>
<feature type="coiled-coil region" evidence="1">
    <location>
        <begin position="21"/>
        <end position="48"/>
    </location>
</feature>
<evidence type="ECO:0000256" key="1">
    <source>
        <dbReference type="SAM" id="Coils"/>
    </source>
</evidence>